<dbReference type="EMBL" id="CM017880">
    <property type="protein sequence ID" value="KAG1360569.1"/>
    <property type="molecule type" value="Genomic_DNA"/>
</dbReference>
<accession>A0A8K0IJL0</accession>
<dbReference type="Proteomes" id="UP000797356">
    <property type="component" value="Chromosome 9"/>
</dbReference>
<keyword evidence="2" id="KW-1185">Reference proteome</keyword>
<name>A0A8K0IJL0_COCNU</name>
<comment type="caution">
    <text evidence="1">The sequence shown here is derived from an EMBL/GenBank/DDBJ whole genome shotgun (WGS) entry which is preliminary data.</text>
</comment>
<sequence>MEEAKQATEDKAKLVEYIAREEKMKAKLLLEERLKASKAWARAMEEAKQATEDKAKLVEYIAREEKMKVIAEAKLKGIKEYKALAKFESEDAKASLVAYPYGFHASKARLHRMAPKLDLSHLHVENSEDEVGAFSLNEDESILPKPTPIEALIPTVESIPYSCF</sequence>
<reference evidence="1" key="1">
    <citation type="journal article" date="2017" name="Gigascience">
        <title>The genome draft of coconut (Cocos nucifera).</title>
        <authorList>
            <person name="Xiao Y."/>
            <person name="Xu P."/>
            <person name="Fan H."/>
            <person name="Baudouin L."/>
            <person name="Xia W."/>
            <person name="Bocs S."/>
            <person name="Xu J."/>
            <person name="Li Q."/>
            <person name="Guo A."/>
            <person name="Zhou L."/>
            <person name="Li J."/>
            <person name="Wu Y."/>
            <person name="Ma Z."/>
            <person name="Armero A."/>
            <person name="Issali A.E."/>
            <person name="Liu N."/>
            <person name="Peng M."/>
            <person name="Yang Y."/>
        </authorList>
    </citation>
    <scope>NUCLEOTIDE SEQUENCE</scope>
    <source>
        <tissue evidence="1">Spear leaf of Hainan Tall coconut</tissue>
    </source>
</reference>
<evidence type="ECO:0000313" key="2">
    <source>
        <dbReference type="Proteomes" id="UP000797356"/>
    </source>
</evidence>
<reference evidence="1" key="2">
    <citation type="submission" date="2019-07" db="EMBL/GenBank/DDBJ databases">
        <authorList>
            <person name="Yang Y."/>
            <person name="Bocs S."/>
            <person name="Baudouin L."/>
        </authorList>
    </citation>
    <scope>NUCLEOTIDE SEQUENCE</scope>
    <source>
        <tissue evidence="1">Spear leaf of Hainan Tall coconut</tissue>
    </source>
</reference>
<gene>
    <name evidence="1" type="ORF">COCNU_09G000320</name>
</gene>
<dbReference type="AlphaFoldDB" id="A0A8K0IJL0"/>
<proteinExistence type="predicted"/>
<evidence type="ECO:0000313" key="1">
    <source>
        <dbReference type="EMBL" id="KAG1360569.1"/>
    </source>
</evidence>
<organism evidence="1 2">
    <name type="scientific">Cocos nucifera</name>
    <name type="common">Coconut palm</name>
    <dbReference type="NCBI Taxonomy" id="13894"/>
    <lineage>
        <taxon>Eukaryota</taxon>
        <taxon>Viridiplantae</taxon>
        <taxon>Streptophyta</taxon>
        <taxon>Embryophyta</taxon>
        <taxon>Tracheophyta</taxon>
        <taxon>Spermatophyta</taxon>
        <taxon>Magnoliopsida</taxon>
        <taxon>Liliopsida</taxon>
        <taxon>Arecaceae</taxon>
        <taxon>Arecoideae</taxon>
        <taxon>Cocoseae</taxon>
        <taxon>Attaleinae</taxon>
        <taxon>Cocos</taxon>
    </lineage>
</organism>
<protein>
    <submittedName>
        <fullName evidence="1">Uncharacterized protein</fullName>
    </submittedName>
</protein>